<evidence type="ECO:0000313" key="10">
    <source>
        <dbReference type="EMBL" id="CCB88184.1"/>
    </source>
</evidence>
<dbReference type="HAMAP" id="MF_01039">
    <property type="entry name" value="PGAM_GpmA"/>
    <property type="match status" value="1"/>
</dbReference>
<protein>
    <recommendedName>
        <fullName evidence="5 9">2,3-bisphosphoglycerate-dependent phosphoglycerate mutase</fullName>
        <shortName evidence="5">BPG-dependent PGAM</shortName>
        <shortName evidence="5">PGAM</shortName>
        <shortName evidence="5">Phosphoglyceromutase</shortName>
        <shortName evidence="5">dPGM</shortName>
        <ecNumber evidence="5 9">5.4.2.11</ecNumber>
    </recommendedName>
</protein>
<dbReference type="SUPFAM" id="SSF53254">
    <property type="entry name" value="Phosphoglycerate mutase-like"/>
    <property type="match status" value="1"/>
</dbReference>
<dbReference type="Gene3D" id="3.40.50.1240">
    <property type="entry name" value="Phosphoglycerate mutase-like"/>
    <property type="match status" value="1"/>
</dbReference>
<dbReference type="InterPro" id="IPR029033">
    <property type="entry name" value="His_PPase_superfam"/>
</dbReference>
<evidence type="ECO:0000256" key="3">
    <source>
        <dbReference type="ARBA" id="ARBA00023152"/>
    </source>
</evidence>
<evidence type="ECO:0000256" key="5">
    <source>
        <dbReference type="HAMAP-Rule" id="MF_01039"/>
    </source>
</evidence>
<evidence type="ECO:0000256" key="2">
    <source>
        <dbReference type="ARBA" id="ARBA00022432"/>
    </source>
</evidence>
<comment type="similarity">
    <text evidence="1 5">Belongs to the phosphoglycerate mutase family. BPG-dependent PGAM subfamily.</text>
</comment>
<feature type="active site" description="Tele-phosphohistidine intermediate" evidence="5 6">
    <location>
        <position position="12"/>
    </location>
</feature>
<dbReference type="InterPro" id="IPR005952">
    <property type="entry name" value="Phosphogly_mut1"/>
</dbReference>
<dbReference type="PANTHER" id="PTHR11931">
    <property type="entry name" value="PHOSPHOGLYCERATE MUTASE"/>
    <property type="match status" value="1"/>
</dbReference>
<evidence type="ECO:0000256" key="8">
    <source>
        <dbReference type="PIRSR" id="PIRSR613078-3"/>
    </source>
</evidence>
<evidence type="ECO:0000256" key="1">
    <source>
        <dbReference type="ARBA" id="ARBA00006717"/>
    </source>
</evidence>
<dbReference type="CDD" id="cd07067">
    <property type="entry name" value="HP_PGM_like"/>
    <property type="match status" value="1"/>
</dbReference>
<reference evidence="10 11" key="1">
    <citation type="journal article" date="2011" name="Mol. Biol. Evol.">
        <title>Unity in variety--the pan-genome of the Chlamydiae.</title>
        <authorList>
            <person name="Collingro A."/>
            <person name="Tischler P."/>
            <person name="Weinmaier T."/>
            <person name="Penz T."/>
            <person name="Heinz E."/>
            <person name="Brunham R.C."/>
            <person name="Read T.D."/>
            <person name="Bavoil P.M."/>
            <person name="Sachse K."/>
            <person name="Kahane S."/>
            <person name="Friedman M.G."/>
            <person name="Rattei T."/>
            <person name="Myers G.S."/>
            <person name="Horn M."/>
        </authorList>
    </citation>
    <scope>NUCLEOTIDE SEQUENCE [LARGE SCALE GENOMIC DNA]</scope>
    <source>
        <strain evidence="11">ATCC VR-1471 / Z</strain>
    </source>
</reference>
<dbReference type="STRING" id="331113.SNE_A03070"/>
<dbReference type="RefSeq" id="WP_013942651.1">
    <property type="nucleotide sequence ID" value="NC_015713.1"/>
</dbReference>
<dbReference type="HOGENOM" id="CLU_033323_1_4_0"/>
<evidence type="ECO:0000256" key="9">
    <source>
        <dbReference type="RuleBase" id="RU004512"/>
    </source>
</evidence>
<dbReference type="UniPathway" id="UPA00109">
    <property type="reaction ID" value="UER00186"/>
</dbReference>
<dbReference type="InterPro" id="IPR001345">
    <property type="entry name" value="PG/BPGM_mutase_AS"/>
</dbReference>
<accession>F8L628</accession>
<dbReference type="InterPro" id="IPR013078">
    <property type="entry name" value="His_Pase_superF_clade-1"/>
</dbReference>
<comment type="catalytic activity">
    <reaction evidence="5 9">
        <text>(2R)-2-phosphoglycerate = (2R)-3-phosphoglycerate</text>
        <dbReference type="Rhea" id="RHEA:15901"/>
        <dbReference type="ChEBI" id="CHEBI:58272"/>
        <dbReference type="ChEBI" id="CHEBI:58289"/>
        <dbReference type="EC" id="5.4.2.11"/>
    </reaction>
</comment>
<keyword evidence="2 5" id="KW-0312">Gluconeogenesis</keyword>
<proteinExistence type="inferred from homology"/>
<keyword evidence="11" id="KW-1185">Reference proteome</keyword>
<feature type="binding site" evidence="5 7">
    <location>
        <position position="61"/>
    </location>
    <ligand>
        <name>substrate</name>
    </ligand>
</feature>
<dbReference type="NCBIfam" id="NF002217">
    <property type="entry name" value="PRK01112.1"/>
    <property type="match status" value="1"/>
</dbReference>
<dbReference type="KEGG" id="sng:SNE_A03070"/>
<dbReference type="SMART" id="SM00855">
    <property type="entry name" value="PGAM"/>
    <property type="match status" value="1"/>
</dbReference>
<keyword evidence="4 5" id="KW-0413">Isomerase</keyword>
<dbReference type="PROSITE" id="PS00175">
    <property type="entry name" value="PG_MUTASE"/>
    <property type="match status" value="1"/>
</dbReference>
<gene>
    <name evidence="5 10" type="primary">gpmA</name>
    <name evidence="10" type="ordered locus">SNE_A03070</name>
</gene>
<feature type="binding site" evidence="5 7">
    <location>
        <begin position="186"/>
        <end position="187"/>
    </location>
    <ligand>
        <name>substrate</name>
    </ligand>
</feature>
<dbReference type="GO" id="GO:0006096">
    <property type="term" value="P:glycolytic process"/>
    <property type="evidence" value="ECO:0007669"/>
    <property type="project" value="UniProtKB-UniRule"/>
</dbReference>
<dbReference type="eggNOG" id="COG0588">
    <property type="taxonomic scope" value="Bacteria"/>
</dbReference>
<feature type="active site" description="Proton donor/acceptor" evidence="5 6">
    <location>
        <position position="115"/>
    </location>
</feature>
<dbReference type="GO" id="GO:0006094">
    <property type="term" value="P:gluconeogenesis"/>
    <property type="evidence" value="ECO:0007669"/>
    <property type="project" value="UniProtKB-UniRule"/>
</dbReference>
<dbReference type="Pfam" id="PF00300">
    <property type="entry name" value="His_Phos_1"/>
    <property type="match status" value="2"/>
</dbReference>
<evidence type="ECO:0000256" key="6">
    <source>
        <dbReference type="PIRSR" id="PIRSR613078-1"/>
    </source>
</evidence>
<dbReference type="EC" id="5.4.2.11" evidence="5 9"/>
<keyword evidence="3 5" id="KW-0324">Glycolysis</keyword>
<evidence type="ECO:0000313" key="11">
    <source>
        <dbReference type="Proteomes" id="UP000000496"/>
    </source>
</evidence>
<dbReference type="EMBL" id="FR872582">
    <property type="protein sequence ID" value="CCB88184.1"/>
    <property type="molecule type" value="Genomic_DNA"/>
</dbReference>
<feature type="binding site" evidence="5 7">
    <location>
        <begin position="142"/>
        <end position="143"/>
    </location>
    <ligand>
        <name>substrate</name>
    </ligand>
</feature>
<comment type="pathway">
    <text evidence="5 9">Carbohydrate degradation; glycolysis; pyruvate from D-glyceraldehyde 3-phosphate: step 3/5.</text>
</comment>
<evidence type="ECO:0000256" key="4">
    <source>
        <dbReference type="ARBA" id="ARBA00023235"/>
    </source>
</evidence>
<dbReference type="NCBIfam" id="TIGR01258">
    <property type="entry name" value="pgm_1"/>
    <property type="match status" value="1"/>
</dbReference>
<feature type="site" description="Transition state stabilizer" evidence="5 8">
    <location>
        <position position="185"/>
    </location>
</feature>
<comment type="function">
    <text evidence="5 9">Catalyzes the interconversion of 2-phosphoglycerate and 3-phosphoglycerate.</text>
</comment>
<dbReference type="OrthoDB" id="9781415at2"/>
<feature type="binding site" evidence="5 7">
    <location>
        <position position="126"/>
    </location>
    <ligand>
        <name>substrate</name>
    </ligand>
</feature>
<evidence type="ECO:0000256" key="7">
    <source>
        <dbReference type="PIRSR" id="PIRSR613078-2"/>
    </source>
</evidence>
<organism evidence="10 11">
    <name type="scientific">Simkania negevensis (strain ATCC VR-1471 / DSM 27360 / Z)</name>
    <dbReference type="NCBI Taxonomy" id="331113"/>
    <lineage>
        <taxon>Bacteria</taxon>
        <taxon>Pseudomonadati</taxon>
        <taxon>Chlamydiota</taxon>
        <taxon>Chlamydiia</taxon>
        <taxon>Parachlamydiales</taxon>
        <taxon>Simkaniaceae</taxon>
        <taxon>Simkania</taxon>
    </lineage>
</organism>
<feature type="binding site" evidence="5 7">
    <location>
        <begin position="24"/>
        <end position="25"/>
    </location>
    <ligand>
        <name>substrate</name>
    </ligand>
</feature>
<feature type="binding site" evidence="5 7">
    <location>
        <begin position="11"/>
        <end position="18"/>
    </location>
    <ligand>
        <name>substrate</name>
    </ligand>
</feature>
<dbReference type="GO" id="GO:0004619">
    <property type="term" value="F:phosphoglycerate mutase activity"/>
    <property type="evidence" value="ECO:0007669"/>
    <property type="project" value="UniProtKB-UniRule"/>
</dbReference>
<dbReference type="Proteomes" id="UP000000496">
    <property type="component" value="Chromosome gsn.131"/>
</dbReference>
<sequence>MKKCPKLILLRHGQSVWNQRNLFTGWVDIPLSSVGIEEALNAGKRFSAIPIDIIFMSSLIRAQLTAMLAMSVHSEGKVPVVLHPGEKKQETWAMNYNPKASEMTIPAVKAWEINERMYGELQGLDKDETRQKYGAEQVKIWRRSFDTPPPNGESLKMTAERSIPYFKNEIVPHLQEGKNVLVSAHGNSLRSIVMFLDKLSEKEVLELEIPTGDPICYSFDNGVWKREEIDQVQEAYLKGA</sequence>
<dbReference type="AlphaFoldDB" id="F8L628"/>
<name>F8L628_SIMNZ</name>
<feature type="binding site" evidence="5 7">
    <location>
        <begin position="115"/>
        <end position="118"/>
    </location>
    <ligand>
        <name>substrate</name>
    </ligand>
</feature>